<dbReference type="OrthoDB" id="6114058at2759"/>
<dbReference type="Pfam" id="PF04923">
    <property type="entry name" value="Ninjurin"/>
    <property type="match status" value="1"/>
</dbReference>
<evidence type="ECO:0000313" key="7">
    <source>
        <dbReference type="EMBL" id="CAD7227045.1"/>
    </source>
</evidence>
<dbReference type="EMBL" id="OB661011">
    <property type="protein sequence ID" value="CAD7227045.1"/>
    <property type="molecule type" value="Genomic_DNA"/>
</dbReference>
<keyword evidence="4" id="KW-0130">Cell adhesion</keyword>
<protein>
    <submittedName>
        <fullName evidence="7">Uncharacterized protein</fullName>
    </submittedName>
</protein>
<evidence type="ECO:0000256" key="3">
    <source>
        <dbReference type="ARBA" id="ARBA00022692"/>
    </source>
</evidence>
<dbReference type="PANTHER" id="PTHR12316:SF17">
    <property type="entry name" value="NINJURIN C, ISOFORM D"/>
    <property type="match status" value="1"/>
</dbReference>
<evidence type="ECO:0000256" key="5">
    <source>
        <dbReference type="ARBA" id="ARBA00022989"/>
    </source>
</evidence>
<comment type="similarity">
    <text evidence="2">Belongs to the ninjurin family.</text>
</comment>
<keyword evidence="6" id="KW-0472">Membrane</keyword>
<organism evidence="7">
    <name type="scientific">Cyprideis torosa</name>
    <dbReference type="NCBI Taxonomy" id="163714"/>
    <lineage>
        <taxon>Eukaryota</taxon>
        <taxon>Metazoa</taxon>
        <taxon>Ecdysozoa</taxon>
        <taxon>Arthropoda</taxon>
        <taxon>Crustacea</taxon>
        <taxon>Oligostraca</taxon>
        <taxon>Ostracoda</taxon>
        <taxon>Podocopa</taxon>
        <taxon>Podocopida</taxon>
        <taxon>Cytherocopina</taxon>
        <taxon>Cytheroidea</taxon>
        <taxon>Cytherideidae</taxon>
        <taxon>Cyprideis</taxon>
    </lineage>
</organism>
<accession>A0A7R8W8S2</accession>
<dbReference type="AlphaFoldDB" id="A0A7R8W8S2"/>
<gene>
    <name evidence="7" type="ORF">CTOB1V02_LOCUS4956</name>
</gene>
<keyword evidence="5" id="KW-1133">Transmembrane helix</keyword>
<keyword evidence="3" id="KW-0812">Transmembrane</keyword>
<reference evidence="7" key="1">
    <citation type="submission" date="2020-11" db="EMBL/GenBank/DDBJ databases">
        <authorList>
            <person name="Tran Van P."/>
        </authorList>
    </citation>
    <scope>NUCLEOTIDE SEQUENCE</scope>
</reference>
<dbReference type="GO" id="GO:0042246">
    <property type="term" value="P:tissue regeneration"/>
    <property type="evidence" value="ECO:0007669"/>
    <property type="project" value="InterPro"/>
</dbReference>
<evidence type="ECO:0000256" key="6">
    <source>
        <dbReference type="ARBA" id="ARBA00023136"/>
    </source>
</evidence>
<sequence length="144" mass="15749">MTVSINPEDRDKMPPTSVNPEYGHGRFGGVDMNKYATKKTLGQGMLDVALLTANASQLKYVLRVGTESSYYYILLTLILISIALQTLVALMAITISLLGDCQVHIPHKRTFVLAVNYSTLFMVLVITIVNIVTSAIGYDVLPPS</sequence>
<evidence type="ECO:0000256" key="4">
    <source>
        <dbReference type="ARBA" id="ARBA00022889"/>
    </source>
</evidence>
<dbReference type="GO" id="GO:0016020">
    <property type="term" value="C:membrane"/>
    <property type="evidence" value="ECO:0007669"/>
    <property type="project" value="UniProtKB-SubCell"/>
</dbReference>
<evidence type="ECO:0000256" key="1">
    <source>
        <dbReference type="ARBA" id="ARBA00004141"/>
    </source>
</evidence>
<evidence type="ECO:0000256" key="2">
    <source>
        <dbReference type="ARBA" id="ARBA00008141"/>
    </source>
</evidence>
<dbReference type="PANTHER" id="PTHR12316">
    <property type="entry name" value="NINJURIN-RELATED"/>
    <property type="match status" value="1"/>
</dbReference>
<comment type="subcellular location">
    <subcellularLocation>
        <location evidence="1">Membrane</location>
        <topology evidence="1">Multi-pass membrane protein</topology>
    </subcellularLocation>
</comment>
<dbReference type="InterPro" id="IPR007007">
    <property type="entry name" value="Ninjurin"/>
</dbReference>
<dbReference type="GO" id="GO:0007155">
    <property type="term" value="P:cell adhesion"/>
    <property type="evidence" value="ECO:0007669"/>
    <property type="project" value="UniProtKB-KW"/>
</dbReference>
<proteinExistence type="inferred from homology"/>
<name>A0A7R8W8S2_9CRUS</name>